<protein>
    <submittedName>
        <fullName evidence="2">Uncharacterized protein</fullName>
    </submittedName>
</protein>
<evidence type="ECO:0000256" key="1">
    <source>
        <dbReference type="SAM" id="MobiDB-lite"/>
    </source>
</evidence>
<proteinExistence type="predicted"/>
<dbReference type="EMBL" id="JANPWB010000012">
    <property type="protein sequence ID" value="KAJ1114658.1"/>
    <property type="molecule type" value="Genomic_DNA"/>
</dbReference>
<sequence>MLGEQSISGGNQAMPDFRYPVAGSQLLSCLGDGKNSRLPQPAMRRTRPAATARPNSSAKPQQAKQARKQRNRNEQSSKPSRDDLLMCSTSWKTEKRTGGMLMY</sequence>
<dbReference type="Proteomes" id="UP001066276">
    <property type="component" value="Chromosome 8"/>
</dbReference>
<keyword evidence="3" id="KW-1185">Reference proteome</keyword>
<evidence type="ECO:0000313" key="2">
    <source>
        <dbReference type="EMBL" id="KAJ1114658.1"/>
    </source>
</evidence>
<name>A0AAV7NN78_PLEWA</name>
<dbReference type="AlphaFoldDB" id="A0AAV7NN78"/>
<feature type="region of interest" description="Disordered" evidence="1">
    <location>
        <begin position="29"/>
        <end position="91"/>
    </location>
</feature>
<feature type="compositionally biased region" description="Low complexity" evidence="1">
    <location>
        <begin position="39"/>
        <end position="64"/>
    </location>
</feature>
<accession>A0AAV7NN78</accession>
<feature type="compositionally biased region" description="Basic and acidic residues" evidence="1">
    <location>
        <begin position="71"/>
        <end position="84"/>
    </location>
</feature>
<comment type="caution">
    <text evidence="2">The sequence shown here is derived from an EMBL/GenBank/DDBJ whole genome shotgun (WGS) entry which is preliminary data.</text>
</comment>
<organism evidence="2 3">
    <name type="scientific">Pleurodeles waltl</name>
    <name type="common">Iberian ribbed newt</name>
    <dbReference type="NCBI Taxonomy" id="8319"/>
    <lineage>
        <taxon>Eukaryota</taxon>
        <taxon>Metazoa</taxon>
        <taxon>Chordata</taxon>
        <taxon>Craniata</taxon>
        <taxon>Vertebrata</taxon>
        <taxon>Euteleostomi</taxon>
        <taxon>Amphibia</taxon>
        <taxon>Batrachia</taxon>
        <taxon>Caudata</taxon>
        <taxon>Salamandroidea</taxon>
        <taxon>Salamandridae</taxon>
        <taxon>Pleurodelinae</taxon>
        <taxon>Pleurodeles</taxon>
    </lineage>
</organism>
<reference evidence="2" key="1">
    <citation type="journal article" date="2022" name="bioRxiv">
        <title>Sequencing and chromosome-scale assembly of the giantPleurodeles waltlgenome.</title>
        <authorList>
            <person name="Brown T."/>
            <person name="Elewa A."/>
            <person name="Iarovenko S."/>
            <person name="Subramanian E."/>
            <person name="Araus A.J."/>
            <person name="Petzold A."/>
            <person name="Susuki M."/>
            <person name="Suzuki K.-i.T."/>
            <person name="Hayashi T."/>
            <person name="Toyoda A."/>
            <person name="Oliveira C."/>
            <person name="Osipova E."/>
            <person name="Leigh N.D."/>
            <person name="Simon A."/>
            <person name="Yun M.H."/>
        </authorList>
    </citation>
    <scope>NUCLEOTIDE SEQUENCE</scope>
    <source>
        <strain evidence="2">20211129_DDA</strain>
        <tissue evidence="2">Liver</tissue>
    </source>
</reference>
<gene>
    <name evidence="2" type="ORF">NDU88_002893</name>
</gene>
<evidence type="ECO:0000313" key="3">
    <source>
        <dbReference type="Proteomes" id="UP001066276"/>
    </source>
</evidence>